<comment type="caution">
    <text evidence="1">The sequence shown here is derived from an EMBL/GenBank/DDBJ whole genome shotgun (WGS) entry which is preliminary data.</text>
</comment>
<accession>A0A426X8Y8</accession>
<evidence type="ECO:0000313" key="2">
    <source>
        <dbReference type="Proteomes" id="UP000287651"/>
    </source>
</evidence>
<dbReference type="Proteomes" id="UP000287651">
    <property type="component" value="Unassembled WGS sequence"/>
</dbReference>
<protein>
    <submittedName>
        <fullName evidence="1">Uncharacterized protein</fullName>
    </submittedName>
</protein>
<dbReference type="EMBL" id="AMZH03024341">
    <property type="protein sequence ID" value="RRT35900.1"/>
    <property type="molecule type" value="Genomic_DNA"/>
</dbReference>
<dbReference type="AlphaFoldDB" id="A0A426X8Y8"/>
<proteinExistence type="predicted"/>
<sequence length="225" mass="24420">MKFGDETGSKSVVPLITNTFVTVGVIGSTTEKCPSVREGASLKKRIRKAAFEQPVDASGSTTRSPTEKGKVVVEIEEAHERGYTIQDLCEVEDRAGVDKYFASIMMRLKSIKGEDPLVSMWSTNSSPVVAPVDDVIPCFSPLDSSGGLFVSRESLDAGDRRRITIGDISISRLRQGVGLRVLDVRDLRDIEILNHVNQSTGLGEIPSHVRLSCLETSADLASNQL</sequence>
<name>A0A426X8Y8_ENSVE</name>
<reference evidence="1 2" key="1">
    <citation type="journal article" date="2014" name="Agronomy (Basel)">
        <title>A Draft Genome Sequence for Ensete ventricosum, the Drought-Tolerant Tree Against Hunger.</title>
        <authorList>
            <person name="Harrison J."/>
            <person name="Moore K.A."/>
            <person name="Paszkiewicz K."/>
            <person name="Jones T."/>
            <person name="Grant M."/>
            <person name="Ambacheew D."/>
            <person name="Muzemil S."/>
            <person name="Studholme D.J."/>
        </authorList>
    </citation>
    <scope>NUCLEOTIDE SEQUENCE [LARGE SCALE GENOMIC DNA]</scope>
</reference>
<evidence type="ECO:0000313" key="1">
    <source>
        <dbReference type="EMBL" id="RRT35900.1"/>
    </source>
</evidence>
<gene>
    <name evidence="1" type="ORF">B296_00013540</name>
</gene>
<organism evidence="1 2">
    <name type="scientific">Ensete ventricosum</name>
    <name type="common">Abyssinian banana</name>
    <name type="synonym">Musa ensete</name>
    <dbReference type="NCBI Taxonomy" id="4639"/>
    <lineage>
        <taxon>Eukaryota</taxon>
        <taxon>Viridiplantae</taxon>
        <taxon>Streptophyta</taxon>
        <taxon>Embryophyta</taxon>
        <taxon>Tracheophyta</taxon>
        <taxon>Spermatophyta</taxon>
        <taxon>Magnoliopsida</taxon>
        <taxon>Liliopsida</taxon>
        <taxon>Zingiberales</taxon>
        <taxon>Musaceae</taxon>
        <taxon>Ensete</taxon>
    </lineage>
</organism>